<reference evidence="5 6" key="1">
    <citation type="submission" date="2024-07" db="EMBL/GenBank/DDBJ databases">
        <title>Chromosome-level genome assembly of the water stick insect Ranatra chinensis (Heteroptera: Nepidae).</title>
        <authorList>
            <person name="Liu X."/>
        </authorList>
    </citation>
    <scope>NUCLEOTIDE SEQUENCE [LARGE SCALE GENOMIC DNA]</scope>
    <source>
        <strain evidence="5">Cailab_2021Rc</strain>
        <tissue evidence="5">Muscle</tissue>
    </source>
</reference>
<feature type="domain" description="MADF" evidence="3">
    <location>
        <begin position="111"/>
        <end position="198"/>
    </location>
</feature>
<evidence type="ECO:0000259" key="4">
    <source>
        <dbReference type="PROSITE" id="PS51031"/>
    </source>
</evidence>
<dbReference type="SMART" id="SM00595">
    <property type="entry name" value="MADF"/>
    <property type="match status" value="2"/>
</dbReference>
<dbReference type="PANTHER" id="PTHR12243:SF67">
    <property type="entry name" value="COREPRESSOR OF PANGOLIN, ISOFORM A-RELATED"/>
    <property type="match status" value="1"/>
</dbReference>
<dbReference type="InterPro" id="IPR039353">
    <property type="entry name" value="TF_Adf1"/>
</dbReference>
<evidence type="ECO:0000313" key="5">
    <source>
        <dbReference type="EMBL" id="KAL1130497.1"/>
    </source>
</evidence>
<evidence type="ECO:0008006" key="7">
    <source>
        <dbReference type="Google" id="ProtNLM"/>
    </source>
</evidence>
<keyword evidence="6" id="KW-1185">Reference proteome</keyword>
<dbReference type="PANTHER" id="PTHR12243">
    <property type="entry name" value="MADF DOMAIN TRANSCRIPTION FACTOR"/>
    <property type="match status" value="1"/>
</dbReference>
<feature type="domain" description="MADF" evidence="3">
    <location>
        <begin position="299"/>
        <end position="389"/>
    </location>
</feature>
<dbReference type="Pfam" id="PF10545">
    <property type="entry name" value="MADF_DNA_bdg"/>
    <property type="match status" value="2"/>
</dbReference>
<dbReference type="InterPro" id="IPR006578">
    <property type="entry name" value="MADF-dom"/>
</dbReference>
<dbReference type="Proteomes" id="UP001558652">
    <property type="component" value="Unassembled WGS sequence"/>
</dbReference>
<dbReference type="Pfam" id="PF02944">
    <property type="entry name" value="BESS"/>
    <property type="match status" value="1"/>
</dbReference>
<comment type="caution">
    <text evidence="5">The sequence shown here is derived from an EMBL/GenBank/DDBJ whole genome shotgun (WGS) entry which is preliminary data.</text>
</comment>
<sequence>MKPGRNDEIKFIKPSATTRAKYQLVLMVDRDRFKDTTVWQEETYRSLLGNISHIRPKATLSFANMSGDLSEGVECAGAREGGGHQRCATLGRCQCGAVPAAMVRSQINVKQLIREVFDRRTVWDKWDPYFHSRTVQEMYWAEIAKACNASPIEVRCKWKSLKDSYRKEVRKVLATPGESYEPTWPYYKTLHFLYKQVLPPPEQQRIVATKQKTVEVEFQSCGTCDPEVRVKTEPQSMDWEFDTKVEPPLGLEGEQVDPNNGDVTKPQSPQKGVEKQAEGPKGGGSKDECPQPQAFSITEFLDEIFKRPELWDKNHPHHHHKWILDKLWREVGNIYGMKSVEMHLKWKHLKDSFRKELRKVEEIQKLGKGEYKSRLPYFKKMMFLKDQMSAAQTPVTVDDLGPNRSEPIQIVTLSPQIPTCTDKPEDDDYHFFMSLIPLVRNLAPAQKLKLRSRIQDVVLDEIIRPG</sequence>
<dbReference type="InterPro" id="IPR004210">
    <property type="entry name" value="BESS_motif"/>
</dbReference>
<name>A0ABD0YT87_9HEMI</name>
<dbReference type="AlphaFoldDB" id="A0ABD0YT87"/>
<dbReference type="GO" id="GO:0005634">
    <property type="term" value="C:nucleus"/>
    <property type="evidence" value="ECO:0007669"/>
    <property type="project" value="UniProtKB-SubCell"/>
</dbReference>
<gene>
    <name evidence="5" type="ORF">AAG570_011745</name>
</gene>
<feature type="region of interest" description="Disordered" evidence="2">
    <location>
        <begin position="248"/>
        <end position="291"/>
    </location>
</feature>
<dbReference type="PROSITE" id="PS51029">
    <property type="entry name" value="MADF"/>
    <property type="match status" value="2"/>
</dbReference>
<comment type="subcellular location">
    <subcellularLocation>
        <location evidence="1">Nucleus</location>
    </subcellularLocation>
</comment>
<accession>A0ABD0YT87</accession>
<dbReference type="PROSITE" id="PS51031">
    <property type="entry name" value="BESS"/>
    <property type="match status" value="1"/>
</dbReference>
<evidence type="ECO:0000313" key="6">
    <source>
        <dbReference type="Proteomes" id="UP001558652"/>
    </source>
</evidence>
<proteinExistence type="predicted"/>
<evidence type="ECO:0000256" key="2">
    <source>
        <dbReference type="SAM" id="MobiDB-lite"/>
    </source>
</evidence>
<evidence type="ECO:0000259" key="3">
    <source>
        <dbReference type="PROSITE" id="PS51029"/>
    </source>
</evidence>
<feature type="domain" description="BESS" evidence="4">
    <location>
        <begin position="425"/>
        <end position="464"/>
    </location>
</feature>
<feature type="compositionally biased region" description="Basic and acidic residues" evidence="2">
    <location>
        <begin position="272"/>
        <end position="289"/>
    </location>
</feature>
<keyword evidence="1" id="KW-0539">Nucleus</keyword>
<evidence type="ECO:0000256" key="1">
    <source>
        <dbReference type="PROSITE-ProRule" id="PRU00371"/>
    </source>
</evidence>
<organism evidence="5 6">
    <name type="scientific">Ranatra chinensis</name>
    <dbReference type="NCBI Taxonomy" id="642074"/>
    <lineage>
        <taxon>Eukaryota</taxon>
        <taxon>Metazoa</taxon>
        <taxon>Ecdysozoa</taxon>
        <taxon>Arthropoda</taxon>
        <taxon>Hexapoda</taxon>
        <taxon>Insecta</taxon>
        <taxon>Pterygota</taxon>
        <taxon>Neoptera</taxon>
        <taxon>Paraneoptera</taxon>
        <taxon>Hemiptera</taxon>
        <taxon>Heteroptera</taxon>
        <taxon>Panheteroptera</taxon>
        <taxon>Nepomorpha</taxon>
        <taxon>Nepidae</taxon>
        <taxon>Ranatrinae</taxon>
        <taxon>Ranatra</taxon>
    </lineage>
</organism>
<protein>
    <recommendedName>
        <fullName evidence="7">MADF domain-containing protein</fullName>
    </recommendedName>
</protein>
<dbReference type="EMBL" id="JBFDAA010000007">
    <property type="protein sequence ID" value="KAL1130497.1"/>
    <property type="molecule type" value="Genomic_DNA"/>
</dbReference>
<feature type="compositionally biased region" description="Polar residues" evidence="2">
    <location>
        <begin position="257"/>
        <end position="270"/>
    </location>
</feature>